<keyword evidence="1" id="KW-0472">Membrane</keyword>
<dbReference type="EMBL" id="AP024849">
    <property type="protein sequence ID" value="BCZ45846.1"/>
    <property type="molecule type" value="Genomic_DNA"/>
</dbReference>
<organism evidence="2 3">
    <name type="scientific">Clostridium gelidum</name>
    <dbReference type="NCBI Taxonomy" id="704125"/>
    <lineage>
        <taxon>Bacteria</taxon>
        <taxon>Bacillati</taxon>
        <taxon>Bacillota</taxon>
        <taxon>Clostridia</taxon>
        <taxon>Eubacteriales</taxon>
        <taxon>Clostridiaceae</taxon>
        <taxon>Clostridium</taxon>
    </lineage>
</organism>
<evidence type="ECO:0000256" key="1">
    <source>
        <dbReference type="SAM" id="Phobius"/>
    </source>
</evidence>
<feature type="transmembrane region" description="Helical" evidence="1">
    <location>
        <begin position="31"/>
        <end position="55"/>
    </location>
</feature>
<dbReference type="RefSeq" id="WP_224037390.1">
    <property type="nucleotide sequence ID" value="NZ_AP024849.1"/>
</dbReference>
<feature type="transmembrane region" description="Helical" evidence="1">
    <location>
        <begin position="67"/>
        <end position="88"/>
    </location>
</feature>
<accession>A0ABM7T1Q5</accession>
<gene>
    <name evidence="2" type="ORF">psyc5s11_19130</name>
</gene>
<sequence>MSNLQNYNNTNLSENQNLEFKVNKNESKKGFIFIFSIVLFALGLLLSCLKAFINFRDKSYYVNTPYASGYATTTIVISLVIIATLFLLSTRVFNKKGLILIFSIIYLLGSFSLTGATIAENSLKENKLNKAAKDKFITMCNNVVNEKENNEESFDKTVYGHMTPFLYLTNDYFIKFQKHSNDISKNIDSLELHSILSSSALGSTEEINNSKKKIADCRKIFDKHETEYNDLIVNFATSASTLELPKSFKSGMLEGFKKSQNDTRDKLNNYLKVERDILDNIDNIMDFMLSIQGKYTVKNDKILFETEADLNKYNGYIKELQTLAQKETDLKKNMYDGLKLKLNEFNNNK</sequence>
<reference evidence="3" key="1">
    <citation type="submission" date="2021-07" db="EMBL/GenBank/DDBJ databases">
        <title>Complete genome sequencing of a Clostridium isolate.</title>
        <authorList>
            <person name="Ueki A."/>
            <person name="Tonouchi A."/>
        </authorList>
    </citation>
    <scope>NUCLEOTIDE SEQUENCE [LARGE SCALE GENOMIC DNA]</scope>
    <source>
        <strain evidence="3">C5S11</strain>
    </source>
</reference>
<name>A0ABM7T1Q5_9CLOT</name>
<keyword evidence="1" id="KW-1133">Transmembrane helix</keyword>
<keyword evidence="3" id="KW-1185">Reference proteome</keyword>
<feature type="transmembrane region" description="Helical" evidence="1">
    <location>
        <begin position="97"/>
        <end position="119"/>
    </location>
</feature>
<proteinExistence type="predicted"/>
<keyword evidence="1" id="KW-0812">Transmembrane</keyword>
<dbReference type="Proteomes" id="UP000824633">
    <property type="component" value="Chromosome"/>
</dbReference>
<evidence type="ECO:0000313" key="3">
    <source>
        <dbReference type="Proteomes" id="UP000824633"/>
    </source>
</evidence>
<evidence type="ECO:0000313" key="2">
    <source>
        <dbReference type="EMBL" id="BCZ45846.1"/>
    </source>
</evidence>
<protein>
    <submittedName>
        <fullName evidence="2">Uncharacterized protein</fullName>
    </submittedName>
</protein>